<dbReference type="InterPro" id="IPR013905">
    <property type="entry name" value="Lgl_C_dom"/>
</dbReference>
<evidence type="ECO:0000313" key="5">
    <source>
        <dbReference type="EMBL" id="ORY67197.1"/>
    </source>
</evidence>
<dbReference type="InterPro" id="IPR015943">
    <property type="entry name" value="WD40/YVTN_repeat-like_dom_sf"/>
</dbReference>
<dbReference type="PANTHER" id="PTHR10241:SF25">
    <property type="entry name" value="TOMOSYN, ISOFORM C"/>
    <property type="match status" value="1"/>
</dbReference>
<evidence type="ECO:0000259" key="4">
    <source>
        <dbReference type="Pfam" id="PF08596"/>
    </source>
</evidence>
<dbReference type="GO" id="GO:0006887">
    <property type="term" value="P:exocytosis"/>
    <property type="evidence" value="ECO:0007669"/>
    <property type="project" value="UniProtKB-KW"/>
</dbReference>
<dbReference type="GO" id="GO:0005886">
    <property type="term" value="C:plasma membrane"/>
    <property type="evidence" value="ECO:0007669"/>
    <property type="project" value="TreeGrafter"/>
</dbReference>
<evidence type="ECO:0000313" key="6">
    <source>
        <dbReference type="Proteomes" id="UP000193689"/>
    </source>
</evidence>
<dbReference type="GO" id="GO:0045159">
    <property type="term" value="F:myosin II binding"/>
    <property type="evidence" value="ECO:0007669"/>
    <property type="project" value="TreeGrafter"/>
</dbReference>
<comment type="similarity">
    <text evidence="1">Belongs to the WD repeat L(2)GL family.</text>
</comment>
<dbReference type="OrthoDB" id="19944at2759"/>
<dbReference type="CDD" id="cd15873">
    <property type="entry name" value="R-SNARE_STXBP5_6"/>
    <property type="match status" value="1"/>
</dbReference>
<dbReference type="EMBL" id="MCFJ01000004">
    <property type="protein sequence ID" value="ORY67197.1"/>
    <property type="molecule type" value="Genomic_DNA"/>
</dbReference>
<dbReference type="Gene3D" id="2.130.10.10">
    <property type="entry name" value="YVTN repeat-like/Quinoprotein amine dehydrogenase"/>
    <property type="match status" value="2"/>
</dbReference>
<dbReference type="GeneID" id="63779134"/>
<proteinExistence type="inferred from homology"/>
<gene>
    <name evidence="5" type="ORF">BCR38DRAFT_472665</name>
</gene>
<dbReference type="Pfam" id="PF08596">
    <property type="entry name" value="Lgl_C"/>
    <property type="match status" value="1"/>
</dbReference>
<dbReference type="GO" id="GO:0019905">
    <property type="term" value="F:syntaxin binding"/>
    <property type="evidence" value="ECO:0007669"/>
    <property type="project" value="TreeGrafter"/>
</dbReference>
<dbReference type="SUPFAM" id="SSF50978">
    <property type="entry name" value="WD40 repeat-like"/>
    <property type="match status" value="1"/>
</dbReference>
<dbReference type="GO" id="GO:0005737">
    <property type="term" value="C:cytoplasm"/>
    <property type="evidence" value="ECO:0007669"/>
    <property type="project" value="TreeGrafter"/>
</dbReference>
<reference evidence="5 6" key="1">
    <citation type="submission" date="2016-07" db="EMBL/GenBank/DDBJ databases">
        <title>Pervasive Adenine N6-methylation of Active Genes in Fungi.</title>
        <authorList>
            <consortium name="DOE Joint Genome Institute"/>
            <person name="Mondo S.J."/>
            <person name="Dannebaum R.O."/>
            <person name="Kuo R.C."/>
            <person name="Labutti K."/>
            <person name="Haridas S."/>
            <person name="Kuo A."/>
            <person name="Salamov A."/>
            <person name="Ahrendt S.R."/>
            <person name="Lipzen A."/>
            <person name="Sullivan W."/>
            <person name="Andreopoulos W.B."/>
            <person name="Clum A."/>
            <person name="Lindquist E."/>
            <person name="Daum C."/>
            <person name="Ramamoorthy G.K."/>
            <person name="Gryganskyi A."/>
            <person name="Culley D."/>
            <person name="Magnuson J.K."/>
            <person name="James T.Y."/>
            <person name="O'Malley M.A."/>
            <person name="Stajich J.E."/>
            <person name="Spatafora J.W."/>
            <person name="Visel A."/>
            <person name="Grigoriev I.V."/>
        </authorList>
    </citation>
    <scope>NUCLEOTIDE SEQUENCE [LARGE SCALE GENOMIC DNA]</scope>
    <source>
        <strain evidence="5 6">CBS 129021</strain>
    </source>
</reference>
<organism evidence="5 6">
    <name type="scientific">Pseudomassariella vexata</name>
    <dbReference type="NCBI Taxonomy" id="1141098"/>
    <lineage>
        <taxon>Eukaryota</taxon>
        <taxon>Fungi</taxon>
        <taxon>Dikarya</taxon>
        <taxon>Ascomycota</taxon>
        <taxon>Pezizomycotina</taxon>
        <taxon>Sordariomycetes</taxon>
        <taxon>Xylariomycetidae</taxon>
        <taxon>Amphisphaeriales</taxon>
        <taxon>Pseudomassariaceae</taxon>
        <taxon>Pseudomassariella</taxon>
    </lineage>
</organism>
<name>A0A1Y2E6Y1_9PEZI</name>
<dbReference type="FunCoup" id="A0A1Y2E6Y1">
    <property type="interactions" value="135"/>
</dbReference>
<feature type="repeat" description="WD" evidence="3">
    <location>
        <begin position="240"/>
        <end position="269"/>
    </location>
</feature>
<evidence type="ECO:0000256" key="1">
    <source>
        <dbReference type="ARBA" id="ARBA00008070"/>
    </source>
</evidence>
<sequence>MASFLRGKQAGMQNDLSANILPELFAPDDRARYGINSQIRCIAYEPVQSLLAIGTTESKFGSGRIEVYGQTRVHKFLVPPRPCSFSQLQFCAHRLVSLDTKNEVGIWNLDTGSRIAGFRAPGVVASMVTDPMLDWCFLGMQNGEVFAYDLDRERMSPLRLPNYWGEKDSKARAVAMVSMQLHPRDIGKLMIAYSHGIVLYSFKQNKATQFFEYQVPPGAPGGSTAAVDAMRKPRLTHAVWHPTGTFILTAHDDGSLVFWDSKDGRVVMARTLYDMKINEPVPNPGGSRPKHPYIRIAWCCKQNPEDSGLLIAGGQTLDNAANGLTFIDLGVTPNYQTSTWQILADYCKGKQQNILETPPGAEVTDFFLIPRFSPHFAGAQDPIAIMTLLSSGELLTMSFPSGYPISPTNQLHPSVSFVHPFATKFAVSTLDRGSWLGMVEIRNQGEPLLKGGKEASRPRRRFEGRCIIQVAHADSTVRIWDVGHDDEIENPTQLQVDVARALNRYEDISITAMSMASSTGEFAVGTSGGEVVIYRWDGNRFFDRNQNQQLDPNPGGLTDISMRAEPALKQGLQPIRLYEMVQGAITVVKVSEVGFIAVGSDRGFFSIIDMRGPSVIYQASMVDFAKQEKRSSFIRGHSYAPPPKEWPVKIEFGVMTLDGDKFSSICCFVGTNTGKVITFALLPSGQSYTARPAGVSQLSDRVVAICPIVADTGKLAYATGQTVAGLREGKQVNGLLVVVTQTEARIFKPAVAKGASKCFDDYLCDAAAVTEVDIQGMALVGVFGDRVARAFSLPGLKEIGSAPLKMMDGSRGTESIVTEEGTVFCWTGPSELAVLNVWGAGREIENTADVLINPELRIPTRPTISNVQWLSGTQYVSPTDLDLLIGGAERPPSKRMMAAAAAELRGGGAGPASPTTAARAGAQEGWGDYLTRQLNERTEKLNLMSDTMDNAADSSQKWAEDAGKWASQQKRKMILGGLTSKFL</sequence>
<dbReference type="PROSITE" id="PS50082">
    <property type="entry name" value="WD_REPEATS_2"/>
    <property type="match status" value="1"/>
</dbReference>
<dbReference type="GO" id="GO:0005096">
    <property type="term" value="F:GTPase activator activity"/>
    <property type="evidence" value="ECO:0007669"/>
    <property type="project" value="TreeGrafter"/>
</dbReference>
<keyword evidence="2" id="KW-0268">Exocytosis</keyword>
<dbReference type="InterPro" id="IPR036322">
    <property type="entry name" value="WD40_repeat_dom_sf"/>
</dbReference>
<protein>
    <submittedName>
        <fullName evidence="5">Lethal giant larvae like, C-terminal-domain-containing protein</fullName>
    </submittedName>
</protein>
<dbReference type="SMART" id="SM00320">
    <property type="entry name" value="WD40"/>
    <property type="match status" value="2"/>
</dbReference>
<dbReference type="RefSeq" id="XP_040717821.1">
    <property type="nucleotide sequence ID" value="XM_040862922.1"/>
</dbReference>
<keyword evidence="6" id="KW-1185">Reference proteome</keyword>
<dbReference type="InParanoid" id="A0A1Y2E6Y1"/>
<accession>A0A1Y2E6Y1</accession>
<dbReference type="PANTHER" id="PTHR10241">
    <property type="entry name" value="LETHAL 2 GIANT LARVAE PROTEIN"/>
    <property type="match status" value="1"/>
</dbReference>
<evidence type="ECO:0000256" key="3">
    <source>
        <dbReference type="PROSITE-ProRule" id="PRU00221"/>
    </source>
</evidence>
<dbReference type="InterPro" id="IPR001680">
    <property type="entry name" value="WD40_rpt"/>
</dbReference>
<dbReference type="FunFam" id="2.130.10.10:FF:000848">
    <property type="entry name" value="SNARE-dependent exocytosis protein (Sro7), putative"/>
    <property type="match status" value="1"/>
</dbReference>
<dbReference type="AlphaFoldDB" id="A0A1Y2E6Y1"/>
<dbReference type="Proteomes" id="UP000193689">
    <property type="component" value="Unassembled WGS sequence"/>
</dbReference>
<dbReference type="STRING" id="1141098.A0A1Y2E6Y1"/>
<evidence type="ECO:0000256" key="2">
    <source>
        <dbReference type="ARBA" id="ARBA00022483"/>
    </source>
</evidence>
<keyword evidence="3" id="KW-0853">WD repeat</keyword>
<comment type="caution">
    <text evidence="5">The sequence shown here is derived from an EMBL/GenBank/DDBJ whole genome shotgun (WGS) entry which is preliminary data.</text>
</comment>
<feature type="domain" description="Lethal giant larvae (Lgl)-like C-terminal" evidence="4">
    <location>
        <begin position="508"/>
        <end position="894"/>
    </location>
</feature>
<dbReference type="GO" id="GO:0006893">
    <property type="term" value="P:Golgi to plasma membrane transport"/>
    <property type="evidence" value="ECO:0007669"/>
    <property type="project" value="TreeGrafter"/>
</dbReference>